<proteinExistence type="inferred from homology"/>
<keyword evidence="2" id="KW-0328">Glycosyltransferase</keyword>
<evidence type="ECO:0000259" key="5">
    <source>
        <dbReference type="Pfam" id="PF06722"/>
    </source>
</evidence>
<dbReference type="NCBIfam" id="TIGR04516">
    <property type="entry name" value="glycosyl_450act"/>
    <property type="match status" value="1"/>
</dbReference>
<dbReference type="CDD" id="cd03784">
    <property type="entry name" value="GT1_Gtf-like"/>
    <property type="match status" value="1"/>
</dbReference>
<dbReference type="OrthoDB" id="3863369at2"/>
<evidence type="ECO:0000313" key="7">
    <source>
        <dbReference type="EMBL" id="KUM95284.1"/>
    </source>
</evidence>
<protein>
    <submittedName>
        <fullName evidence="7">Uncharacterized protein</fullName>
    </submittedName>
</protein>
<dbReference type="STRING" id="67386.AQI95_43265"/>
<dbReference type="Pfam" id="PF06722">
    <property type="entry name" value="EryCIII-like_C"/>
    <property type="match status" value="1"/>
</dbReference>
<dbReference type="PANTHER" id="PTHR48050:SF13">
    <property type="entry name" value="STEROL 3-BETA-GLUCOSYLTRANSFERASE UGT80A2"/>
    <property type="match status" value="1"/>
</dbReference>
<dbReference type="Gene3D" id="3.40.50.2000">
    <property type="entry name" value="Glycogen Phosphorylase B"/>
    <property type="match status" value="2"/>
</dbReference>
<feature type="domain" description="Erythromycin biosynthesis protein CIII-like N-terminal" evidence="6">
    <location>
        <begin position="23"/>
        <end position="252"/>
    </location>
</feature>
<dbReference type="InterPro" id="IPR050426">
    <property type="entry name" value="Glycosyltransferase_28"/>
</dbReference>
<dbReference type="InterPro" id="IPR010610">
    <property type="entry name" value="EryCIII-like_C"/>
</dbReference>
<evidence type="ECO:0000256" key="4">
    <source>
        <dbReference type="ARBA" id="ARBA00023194"/>
    </source>
</evidence>
<dbReference type="GO" id="GO:0016758">
    <property type="term" value="F:hexosyltransferase activity"/>
    <property type="evidence" value="ECO:0007669"/>
    <property type="project" value="UniProtKB-ARBA"/>
</dbReference>
<evidence type="ECO:0000313" key="8">
    <source>
        <dbReference type="Proteomes" id="UP000053127"/>
    </source>
</evidence>
<dbReference type="Proteomes" id="UP000053127">
    <property type="component" value="Unassembled WGS sequence"/>
</dbReference>
<comment type="caution">
    <text evidence="7">The sequence shown here is derived from an EMBL/GenBank/DDBJ whole genome shotgun (WGS) entry which is preliminary data.</text>
</comment>
<evidence type="ECO:0000256" key="1">
    <source>
        <dbReference type="ARBA" id="ARBA00006962"/>
    </source>
</evidence>
<dbReference type="InterPro" id="IPR030953">
    <property type="entry name" value="Glycosyl_450act"/>
</dbReference>
<comment type="similarity">
    <text evidence="1">Belongs to the glycosyltransferase 28 family.</text>
</comment>
<gene>
    <name evidence="7" type="ORF">AQI95_43265</name>
</gene>
<dbReference type="Pfam" id="PF21036">
    <property type="entry name" value="EryCIII-like_N"/>
    <property type="match status" value="1"/>
</dbReference>
<dbReference type="AlphaFoldDB" id="A0A101NLK5"/>
<organism evidence="7 8">
    <name type="scientific">Streptomyces yokosukanensis</name>
    <dbReference type="NCBI Taxonomy" id="67386"/>
    <lineage>
        <taxon>Bacteria</taxon>
        <taxon>Bacillati</taxon>
        <taxon>Actinomycetota</taxon>
        <taxon>Actinomycetes</taxon>
        <taxon>Kitasatosporales</taxon>
        <taxon>Streptomycetaceae</taxon>
        <taxon>Streptomyces</taxon>
    </lineage>
</organism>
<dbReference type="EMBL" id="LMWN01000113">
    <property type="protein sequence ID" value="KUM95284.1"/>
    <property type="molecule type" value="Genomic_DNA"/>
</dbReference>
<dbReference type="RefSeq" id="WP_067136906.1">
    <property type="nucleotide sequence ID" value="NZ_KQ948250.1"/>
</dbReference>
<sequence>MRVLIAAFAHTSHFHGLVPLAGALRAAGHDVRVASQPGFVDSITGAGLTAVPVGEDHRLLEAMQQKGAEIQRYSANIDLSHPEVFDWDYVFNLFDLSVPYFYSVINDESFVRELVGYARQWQPDLVLWEPYTFAGAIAARACGAAHARLMGASDLNAYFRRAFLERLRERPAGQRPDPLRDWLAGAAEQYGVAYDEELVVGQWTVDMLPERFRLDLSLPTVPVRYVPYNGRTVVPDWLKTAATRRRVCLTTGSTGTSFTADPAVFHRYLQVLAQIDAEIVVTTDAAALREVGPLPKNVRAVGFAPLDVLLESCSAVIHHGGFGTWSTALYHGVPQVMVPHVWDTLLRAQQTAAEGAGLYLREGAVSAEGLRDSVARVLAEPSFLNQARRLRDEARAESSPQDVVPVLEELTGRHRDVRTAASTAQVPVA</sequence>
<name>A0A101NLK5_9ACTN</name>
<feature type="domain" description="Erythromycin biosynthesis protein CIII-like C-terminal" evidence="5">
    <location>
        <begin position="268"/>
        <end position="410"/>
    </location>
</feature>
<accession>A0A101NLK5</accession>
<evidence type="ECO:0000259" key="6">
    <source>
        <dbReference type="Pfam" id="PF21036"/>
    </source>
</evidence>
<evidence type="ECO:0000256" key="3">
    <source>
        <dbReference type="ARBA" id="ARBA00022679"/>
    </source>
</evidence>
<dbReference type="GO" id="GO:0017000">
    <property type="term" value="P:antibiotic biosynthetic process"/>
    <property type="evidence" value="ECO:0007669"/>
    <property type="project" value="UniProtKB-KW"/>
</dbReference>
<dbReference type="GO" id="GO:0008194">
    <property type="term" value="F:UDP-glycosyltransferase activity"/>
    <property type="evidence" value="ECO:0007669"/>
    <property type="project" value="InterPro"/>
</dbReference>
<reference evidence="7 8" key="1">
    <citation type="submission" date="2015-10" db="EMBL/GenBank/DDBJ databases">
        <title>Draft genome sequence of Streptomyces yokosukanensis DSM 40224, type strain for the species Streptomyces yokosukanensis.</title>
        <authorList>
            <person name="Ruckert C."/>
            <person name="Winkler A."/>
            <person name="Kalinowski J."/>
            <person name="Kampfer P."/>
            <person name="Glaeser S."/>
        </authorList>
    </citation>
    <scope>NUCLEOTIDE SEQUENCE [LARGE SCALE GENOMIC DNA]</scope>
    <source>
        <strain evidence="7 8">DSM 40224</strain>
    </source>
</reference>
<dbReference type="FunFam" id="3.40.50.2000:FF:000072">
    <property type="entry name" value="Glycosyl transferase"/>
    <property type="match status" value="1"/>
</dbReference>
<evidence type="ECO:0000256" key="2">
    <source>
        <dbReference type="ARBA" id="ARBA00022676"/>
    </source>
</evidence>
<dbReference type="InterPro" id="IPR002213">
    <property type="entry name" value="UDP_glucos_trans"/>
</dbReference>
<keyword evidence="3" id="KW-0808">Transferase</keyword>
<dbReference type="InterPro" id="IPR048284">
    <property type="entry name" value="EryCIII-like_N"/>
</dbReference>
<dbReference type="PANTHER" id="PTHR48050">
    <property type="entry name" value="STEROL 3-BETA-GLUCOSYLTRANSFERASE"/>
    <property type="match status" value="1"/>
</dbReference>
<keyword evidence="4" id="KW-0045">Antibiotic biosynthesis</keyword>
<keyword evidence="8" id="KW-1185">Reference proteome</keyword>
<dbReference type="SUPFAM" id="SSF53756">
    <property type="entry name" value="UDP-Glycosyltransferase/glycogen phosphorylase"/>
    <property type="match status" value="1"/>
</dbReference>